<dbReference type="Pfam" id="PF09493">
    <property type="entry name" value="DUF2389"/>
    <property type="match status" value="1"/>
</dbReference>
<dbReference type="Proteomes" id="UP000010482">
    <property type="component" value="Chromosome"/>
</dbReference>
<sequence length="107" mass="12504">MLHLVGWARQTLLFQNGIRGVGGGYNNHQSKMAKKQKFPHLLGSKWTAQQKTWGWRHFEVVNRKNQGKWVFAEMVASCDGNVRFWINAQQLKDTDLWQPGWKPLKDI</sequence>
<dbReference type="NCBIfam" id="TIGR02450">
    <property type="entry name" value="TIGR02450 family Trp-rich protein"/>
    <property type="match status" value="1"/>
</dbReference>
<organism evidence="1 2">
    <name type="scientific">Dactylococcopsis salina (strain PCC 8305)</name>
    <name type="common">Myxobactron salinum</name>
    <dbReference type="NCBI Taxonomy" id="13035"/>
    <lineage>
        <taxon>Bacteria</taxon>
        <taxon>Bacillati</taxon>
        <taxon>Cyanobacteriota</taxon>
        <taxon>Cyanophyceae</taxon>
        <taxon>Nodosilineales</taxon>
        <taxon>Cymatolegaceae</taxon>
        <taxon>Dactylococcopsis</taxon>
    </lineage>
</organism>
<dbReference type="InterPro" id="IPR012663">
    <property type="entry name" value="CHP02450_Tryp"/>
</dbReference>
<protein>
    <recommendedName>
        <fullName evidence="3">TIGR02450 family Trp-rich protein</fullName>
    </recommendedName>
</protein>
<dbReference type="PATRIC" id="fig|13035.3.peg.3250"/>
<dbReference type="eggNOG" id="ENOG5032RS2">
    <property type="taxonomic scope" value="Bacteria"/>
</dbReference>
<accession>K9YZ55</accession>
<evidence type="ECO:0000313" key="2">
    <source>
        <dbReference type="Proteomes" id="UP000010482"/>
    </source>
</evidence>
<dbReference type="KEGG" id="dsl:Dacsa_2852"/>
<evidence type="ECO:0008006" key="3">
    <source>
        <dbReference type="Google" id="ProtNLM"/>
    </source>
</evidence>
<dbReference type="EMBL" id="CP003944">
    <property type="protein sequence ID" value="AFZ51413.1"/>
    <property type="molecule type" value="Genomic_DNA"/>
</dbReference>
<evidence type="ECO:0000313" key="1">
    <source>
        <dbReference type="EMBL" id="AFZ51413.1"/>
    </source>
</evidence>
<keyword evidence="2" id="KW-1185">Reference proteome</keyword>
<dbReference type="STRING" id="13035.Dacsa_2852"/>
<reference evidence="1" key="1">
    <citation type="submission" date="2012-04" db="EMBL/GenBank/DDBJ databases">
        <title>Finished genome of Dactylococcopsis salina PCC 8305.</title>
        <authorList>
            <consortium name="US DOE Joint Genome Institute"/>
            <person name="Gugger M."/>
            <person name="Coursin T."/>
            <person name="Rippka R."/>
            <person name="Tandeau De Marsac N."/>
            <person name="Huntemann M."/>
            <person name="Wei C.-L."/>
            <person name="Han J."/>
            <person name="Detter J.C."/>
            <person name="Han C."/>
            <person name="Tapia R."/>
            <person name="Daligault H."/>
            <person name="Chen A."/>
            <person name="Krypides N."/>
            <person name="Mavromatis K."/>
            <person name="Markowitz V."/>
            <person name="Szeto E."/>
            <person name="Ivanova N."/>
            <person name="Ovchinnikova G."/>
            <person name="Pagani I."/>
            <person name="Pati A."/>
            <person name="Goodwin L."/>
            <person name="Peters L."/>
            <person name="Pitluck S."/>
            <person name="Woyke T."/>
            <person name="Kerfeld C."/>
        </authorList>
    </citation>
    <scope>NUCLEOTIDE SEQUENCE [LARGE SCALE GENOMIC DNA]</scope>
    <source>
        <strain evidence="1">PCC 8305</strain>
    </source>
</reference>
<dbReference type="HOGENOM" id="CLU_2205724_0_0_3"/>
<dbReference type="AlphaFoldDB" id="K9YZ55"/>
<gene>
    <name evidence="1" type="ORF">Dacsa_2852</name>
</gene>
<name>K9YZ55_DACS8</name>
<proteinExistence type="predicted"/>